<dbReference type="EMBL" id="AP024446">
    <property type="protein sequence ID" value="BCS24343.1"/>
    <property type="molecule type" value="Genomic_DNA"/>
</dbReference>
<keyword evidence="1" id="KW-0175">Coiled coil</keyword>
<gene>
    <name evidence="2" type="ORF">APUU_40787S</name>
</gene>
<evidence type="ECO:0000256" key="1">
    <source>
        <dbReference type="SAM" id="Coils"/>
    </source>
</evidence>
<dbReference type="AlphaFoldDB" id="A0A7R7XNX9"/>
<reference evidence="2" key="2">
    <citation type="submission" date="2021-02" db="EMBL/GenBank/DDBJ databases">
        <title>Aspergillus puulaauensis MK2 genome sequence.</title>
        <authorList>
            <person name="Futagami T."/>
            <person name="Mori K."/>
            <person name="Kadooka C."/>
            <person name="Tanaka T."/>
        </authorList>
    </citation>
    <scope>NUCLEOTIDE SEQUENCE</scope>
    <source>
        <strain evidence="2">MK2</strain>
    </source>
</reference>
<evidence type="ECO:0000313" key="2">
    <source>
        <dbReference type="EMBL" id="BCS24343.1"/>
    </source>
</evidence>
<dbReference type="RefSeq" id="XP_041556537.1">
    <property type="nucleotide sequence ID" value="XM_041703898.1"/>
</dbReference>
<dbReference type="KEGG" id="apuu:APUU_40787S"/>
<sequence>MNKSTLSAIRKLSTLTSDQKTAVIDAIAGDMTTTMIRISQEINRGNLDPDNTAPMDNFIRTLQRHERAELRKLERKIAGYQRRARIWRAKRRLIRVIVAEMKRHTGSLHQCPKTLAKALESLEKGLCSESGSGSGESSSGQ</sequence>
<evidence type="ECO:0000313" key="3">
    <source>
        <dbReference type="Proteomes" id="UP000654913"/>
    </source>
</evidence>
<accession>A0A7R7XNX9</accession>
<keyword evidence="3" id="KW-1185">Reference proteome</keyword>
<feature type="coiled-coil region" evidence="1">
    <location>
        <begin position="63"/>
        <end position="90"/>
    </location>
</feature>
<protein>
    <submittedName>
        <fullName evidence="2">Uncharacterized protein</fullName>
    </submittedName>
</protein>
<dbReference type="Proteomes" id="UP000654913">
    <property type="component" value="Chromosome 4"/>
</dbReference>
<proteinExistence type="predicted"/>
<organism evidence="2 3">
    <name type="scientific">Aspergillus puulaauensis</name>
    <dbReference type="NCBI Taxonomy" id="1220207"/>
    <lineage>
        <taxon>Eukaryota</taxon>
        <taxon>Fungi</taxon>
        <taxon>Dikarya</taxon>
        <taxon>Ascomycota</taxon>
        <taxon>Pezizomycotina</taxon>
        <taxon>Eurotiomycetes</taxon>
        <taxon>Eurotiomycetidae</taxon>
        <taxon>Eurotiales</taxon>
        <taxon>Aspergillaceae</taxon>
        <taxon>Aspergillus</taxon>
    </lineage>
</organism>
<dbReference type="OrthoDB" id="4369471at2759"/>
<name>A0A7R7XNX9_9EURO</name>
<reference evidence="2" key="1">
    <citation type="submission" date="2021-01" db="EMBL/GenBank/DDBJ databases">
        <authorList>
            <consortium name="Aspergillus puulaauensis MK2 genome sequencing consortium"/>
            <person name="Kazuki M."/>
            <person name="Futagami T."/>
        </authorList>
    </citation>
    <scope>NUCLEOTIDE SEQUENCE</scope>
    <source>
        <strain evidence="2">MK2</strain>
    </source>
</reference>
<dbReference type="GeneID" id="64974348"/>